<name>A0A6C0LHP4_9ZZZZ</name>
<sequence length="62" mass="7190">MKLFALNRVNILIVLVIVYFLFVIVMYYKTSVKEGNQNSLQGMLEDLITVEDFSSDSRPMEL</sequence>
<proteinExistence type="predicted"/>
<evidence type="ECO:0000256" key="1">
    <source>
        <dbReference type="SAM" id="Phobius"/>
    </source>
</evidence>
<dbReference type="EMBL" id="MN740499">
    <property type="protein sequence ID" value="QHU29940.1"/>
    <property type="molecule type" value="Genomic_DNA"/>
</dbReference>
<protein>
    <submittedName>
        <fullName evidence="2">Uncharacterized protein</fullName>
    </submittedName>
</protein>
<reference evidence="2" key="1">
    <citation type="journal article" date="2020" name="Nature">
        <title>Giant virus diversity and host interactions through global metagenomics.</title>
        <authorList>
            <person name="Schulz F."/>
            <person name="Roux S."/>
            <person name="Paez-Espino D."/>
            <person name="Jungbluth S."/>
            <person name="Walsh D.A."/>
            <person name="Denef V.J."/>
            <person name="McMahon K.D."/>
            <person name="Konstantinidis K.T."/>
            <person name="Eloe-Fadrosh E.A."/>
            <person name="Kyrpides N.C."/>
            <person name="Woyke T."/>
        </authorList>
    </citation>
    <scope>NUCLEOTIDE SEQUENCE</scope>
    <source>
        <strain evidence="2">GVMAG-M-3300027810-10</strain>
    </source>
</reference>
<organism evidence="2">
    <name type="scientific">viral metagenome</name>
    <dbReference type="NCBI Taxonomy" id="1070528"/>
    <lineage>
        <taxon>unclassified sequences</taxon>
        <taxon>metagenomes</taxon>
        <taxon>organismal metagenomes</taxon>
    </lineage>
</organism>
<keyword evidence="1" id="KW-0472">Membrane</keyword>
<keyword evidence="1" id="KW-0812">Transmembrane</keyword>
<keyword evidence="1" id="KW-1133">Transmembrane helix</keyword>
<accession>A0A6C0LHP4</accession>
<feature type="transmembrane region" description="Helical" evidence="1">
    <location>
        <begin position="9"/>
        <end position="28"/>
    </location>
</feature>
<evidence type="ECO:0000313" key="2">
    <source>
        <dbReference type="EMBL" id="QHU29940.1"/>
    </source>
</evidence>
<dbReference type="AlphaFoldDB" id="A0A6C0LHP4"/>